<dbReference type="Proteomes" id="UP000516437">
    <property type="component" value="Chromosome 6"/>
</dbReference>
<evidence type="ECO:0000313" key="2">
    <source>
        <dbReference type="EMBL" id="KAB1209795.1"/>
    </source>
</evidence>
<proteinExistence type="predicted"/>
<sequence length="111" mass="12144">MAPQQHPCLACQPASHRHAMTAHGPRPCHDTVPQQVLGHQPSQARTAGQQTKECHYTDGHHQWRSTTTPTGARWGKEEEGPQSRRSTTTHGGASSGGAAWTTARSTRYLRD</sequence>
<feature type="region of interest" description="Disordered" evidence="1">
    <location>
        <begin position="36"/>
        <end position="111"/>
    </location>
</feature>
<dbReference type="EMBL" id="RXIC02000024">
    <property type="protein sequence ID" value="KAB1209795.1"/>
    <property type="molecule type" value="Genomic_DNA"/>
</dbReference>
<reference evidence="2 3" key="1">
    <citation type="journal article" date="2019" name="Plant Biotechnol. J.">
        <title>The red bayberry genome and genetic basis of sex determination.</title>
        <authorList>
            <person name="Jia H.M."/>
            <person name="Jia H.J."/>
            <person name="Cai Q.L."/>
            <person name="Wang Y."/>
            <person name="Zhao H.B."/>
            <person name="Yang W.F."/>
            <person name="Wang G.Y."/>
            <person name="Li Y.H."/>
            <person name="Zhan D.L."/>
            <person name="Shen Y.T."/>
            <person name="Niu Q.F."/>
            <person name="Chang L."/>
            <person name="Qiu J."/>
            <person name="Zhao L."/>
            <person name="Xie H.B."/>
            <person name="Fu W.Y."/>
            <person name="Jin J."/>
            <person name="Li X.W."/>
            <person name="Jiao Y."/>
            <person name="Zhou C.C."/>
            <person name="Tu T."/>
            <person name="Chai C.Y."/>
            <person name="Gao J.L."/>
            <person name="Fan L.J."/>
            <person name="van de Weg E."/>
            <person name="Wang J.Y."/>
            <person name="Gao Z.S."/>
        </authorList>
    </citation>
    <scope>NUCLEOTIDE SEQUENCE [LARGE SCALE GENOMIC DNA]</scope>
    <source>
        <tissue evidence="2">Leaves</tissue>
    </source>
</reference>
<accession>A0A6A1VBA2</accession>
<comment type="caution">
    <text evidence="2">The sequence shown here is derived from an EMBL/GenBank/DDBJ whole genome shotgun (WGS) entry which is preliminary data.</text>
</comment>
<feature type="compositionally biased region" description="Polar residues" evidence="1">
    <location>
        <begin position="40"/>
        <end position="51"/>
    </location>
</feature>
<feature type="compositionally biased region" description="Basic and acidic residues" evidence="1">
    <location>
        <begin position="52"/>
        <end position="61"/>
    </location>
</feature>
<dbReference type="AlphaFoldDB" id="A0A6A1VBA2"/>
<protein>
    <submittedName>
        <fullName evidence="2">Uncharacterized protein</fullName>
    </submittedName>
</protein>
<feature type="compositionally biased region" description="Low complexity" evidence="1">
    <location>
        <begin position="84"/>
        <end position="111"/>
    </location>
</feature>
<keyword evidence="3" id="KW-1185">Reference proteome</keyword>
<name>A0A6A1VBA2_9ROSI</name>
<organism evidence="2 3">
    <name type="scientific">Morella rubra</name>
    <name type="common">Chinese bayberry</name>
    <dbReference type="NCBI Taxonomy" id="262757"/>
    <lineage>
        <taxon>Eukaryota</taxon>
        <taxon>Viridiplantae</taxon>
        <taxon>Streptophyta</taxon>
        <taxon>Embryophyta</taxon>
        <taxon>Tracheophyta</taxon>
        <taxon>Spermatophyta</taxon>
        <taxon>Magnoliopsida</taxon>
        <taxon>eudicotyledons</taxon>
        <taxon>Gunneridae</taxon>
        <taxon>Pentapetalae</taxon>
        <taxon>rosids</taxon>
        <taxon>fabids</taxon>
        <taxon>Fagales</taxon>
        <taxon>Myricaceae</taxon>
        <taxon>Morella</taxon>
    </lineage>
</organism>
<evidence type="ECO:0000256" key="1">
    <source>
        <dbReference type="SAM" id="MobiDB-lite"/>
    </source>
</evidence>
<gene>
    <name evidence="2" type="ORF">CJ030_MR6G010431</name>
</gene>
<evidence type="ECO:0000313" key="3">
    <source>
        <dbReference type="Proteomes" id="UP000516437"/>
    </source>
</evidence>